<evidence type="ECO:0000313" key="10">
    <source>
        <dbReference type="EMBL" id="EAU32737.1"/>
    </source>
</evidence>
<sequence>MQESRHRNKHHEAEDNFPAAKNSEREQASDHETKAMRPPTSSFARALWNFSSQWFLIPQGNGIIAVILHQLDYQFRGLTIISVVLWIYTIVLLVVGLSLYTLRILLHHRHVAHMLKTSITETSCLASIPITFTTIIQMTVLVLVRQWGAAWGIVAYVLWWVNTAMAVVVVMGIPYVFVRIQPPGVKAILPGVLLPLISTLTSAAGGGVICRYGALSSRLQVPVIIVSFLEVGLGLALAVTLADTFMTRLFDKSFPSVEDIYQDMILCGPFGQGSFALQILGQAVSRDAFAEYNRGTFLTAEAAKPIAFASELAGLLVWGYGTFWWCFAIISISHTFISRTRHRQQTSFTLAAWSLVFPWVSLQYPRDIDKSCSRI</sequence>
<evidence type="ECO:0000256" key="2">
    <source>
        <dbReference type="ARBA" id="ARBA00008566"/>
    </source>
</evidence>
<keyword evidence="7 9" id="KW-0472">Membrane</keyword>
<comment type="subcellular location">
    <subcellularLocation>
        <location evidence="1">Cell membrane</location>
        <topology evidence="1">Multi-pass membrane protein</topology>
    </subcellularLocation>
</comment>
<dbReference type="Proteomes" id="UP000007963">
    <property type="component" value="Unassembled WGS sequence"/>
</dbReference>
<organism evidence="10 11">
    <name type="scientific">Aspergillus terreus (strain NIH 2624 / FGSC A1156)</name>
    <dbReference type="NCBI Taxonomy" id="341663"/>
    <lineage>
        <taxon>Eukaryota</taxon>
        <taxon>Fungi</taxon>
        <taxon>Dikarya</taxon>
        <taxon>Ascomycota</taxon>
        <taxon>Pezizomycotina</taxon>
        <taxon>Eurotiomycetes</taxon>
        <taxon>Eurotiomycetidae</taxon>
        <taxon>Eurotiales</taxon>
        <taxon>Aspergillaceae</taxon>
        <taxon>Aspergillus</taxon>
        <taxon>Aspergillus subgen. Circumdati</taxon>
    </lineage>
</organism>
<dbReference type="InterPro" id="IPR051629">
    <property type="entry name" value="Sulfite_efflux_TDT"/>
</dbReference>
<dbReference type="InterPro" id="IPR004695">
    <property type="entry name" value="SLAC1/Mae1/Ssu1/TehA"/>
</dbReference>
<dbReference type="GO" id="GO:0005886">
    <property type="term" value="C:plasma membrane"/>
    <property type="evidence" value="ECO:0007669"/>
    <property type="project" value="UniProtKB-SubCell"/>
</dbReference>
<evidence type="ECO:0008006" key="12">
    <source>
        <dbReference type="Google" id="ProtNLM"/>
    </source>
</evidence>
<dbReference type="CDD" id="cd09299">
    <property type="entry name" value="TDT"/>
    <property type="match status" value="1"/>
</dbReference>
<reference evidence="11" key="1">
    <citation type="submission" date="2005-09" db="EMBL/GenBank/DDBJ databases">
        <title>Annotation of the Aspergillus terreus NIH2624 genome.</title>
        <authorList>
            <person name="Birren B.W."/>
            <person name="Lander E.S."/>
            <person name="Galagan J.E."/>
            <person name="Nusbaum C."/>
            <person name="Devon K."/>
            <person name="Henn M."/>
            <person name="Ma L.-J."/>
            <person name="Jaffe D.B."/>
            <person name="Butler J."/>
            <person name="Alvarez P."/>
            <person name="Gnerre S."/>
            <person name="Grabherr M."/>
            <person name="Kleber M."/>
            <person name="Mauceli E.W."/>
            <person name="Brockman W."/>
            <person name="Rounsley S."/>
            <person name="Young S.K."/>
            <person name="LaButti K."/>
            <person name="Pushparaj V."/>
            <person name="DeCaprio D."/>
            <person name="Crawford M."/>
            <person name="Koehrsen M."/>
            <person name="Engels R."/>
            <person name="Montgomery P."/>
            <person name="Pearson M."/>
            <person name="Howarth C."/>
            <person name="Larson L."/>
            <person name="Luoma S."/>
            <person name="White J."/>
            <person name="Alvarado L."/>
            <person name="Kodira C.D."/>
            <person name="Zeng Q."/>
            <person name="Oleary S."/>
            <person name="Yandava C."/>
            <person name="Denning D.W."/>
            <person name="Nierman W.C."/>
            <person name="Milne T."/>
            <person name="Madden K."/>
        </authorList>
    </citation>
    <scope>NUCLEOTIDE SEQUENCE [LARGE SCALE GENOMIC DNA]</scope>
    <source>
        <strain evidence="11">NIH 2624 / FGSC A1156</strain>
    </source>
</reference>
<evidence type="ECO:0000256" key="7">
    <source>
        <dbReference type="ARBA" id="ARBA00023136"/>
    </source>
</evidence>
<dbReference type="OMA" id="VFPWGVY"/>
<keyword evidence="5 9" id="KW-0812">Transmembrane</keyword>
<feature type="region of interest" description="Disordered" evidence="8">
    <location>
        <begin position="1"/>
        <end position="38"/>
    </location>
</feature>
<evidence type="ECO:0000313" key="11">
    <source>
        <dbReference type="Proteomes" id="UP000007963"/>
    </source>
</evidence>
<proteinExistence type="inferred from homology"/>
<dbReference type="InterPro" id="IPR038665">
    <property type="entry name" value="Voltage-dep_anion_channel_sf"/>
</dbReference>
<evidence type="ECO:0000256" key="8">
    <source>
        <dbReference type="SAM" id="MobiDB-lite"/>
    </source>
</evidence>
<feature type="transmembrane region" description="Helical" evidence="9">
    <location>
        <begin position="123"/>
        <end position="144"/>
    </location>
</feature>
<dbReference type="GeneID" id="4318859"/>
<feature type="transmembrane region" description="Helical" evidence="9">
    <location>
        <begin position="150"/>
        <end position="176"/>
    </location>
</feature>
<dbReference type="HOGENOM" id="CLU_030057_1_0_1"/>
<evidence type="ECO:0000256" key="4">
    <source>
        <dbReference type="ARBA" id="ARBA00022475"/>
    </source>
</evidence>
<evidence type="ECO:0000256" key="3">
    <source>
        <dbReference type="ARBA" id="ARBA00022448"/>
    </source>
</evidence>
<dbReference type="PANTHER" id="PTHR31686">
    <property type="match status" value="1"/>
</dbReference>
<dbReference type="GO" id="GO:0000319">
    <property type="term" value="F:sulfite transmembrane transporter activity"/>
    <property type="evidence" value="ECO:0007669"/>
    <property type="project" value="TreeGrafter"/>
</dbReference>
<dbReference type="EMBL" id="CH476603">
    <property type="protein sequence ID" value="EAU32737.1"/>
    <property type="molecule type" value="Genomic_DNA"/>
</dbReference>
<gene>
    <name evidence="10" type="ORF">ATEG_07353</name>
</gene>
<dbReference type="Gene3D" id="1.50.10.150">
    <property type="entry name" value="Voltage-dependent anion channel"/>
    <property type="match status" value="1"/>
</dbReference>
<name>Q0CG39_ASPTN</name>
<accession>Q0CG39</accession>
<keyword evidence="3" id="KW-0813">Transport</keyword>
<feature type="compositionally biased region" description="Basic residues" evidence="8">
    <location>
        <begin position="1"/>
        <end position="10"/>
    </location>
</feature>
<dbReference type="OrthoDB" id="1099at2759"/>
<evidence type="ECO:0000256" key="9">
    <source>
        <dbReference type="SAM" id="Phobius"/>
    </source>
</evidence>
<dbReference type="AlphaFoldDB" id="Q0CG39"/>
<evidence type="ECO:0000256" key="6">
    <source>
        <dbReference type="ARBA" id="ARBA00022989"/>
    </source>
</evidence>
<dbReference type="eggNOG" id="ENOG502SIGB">
    <property type="taxonomic scope" value="Eukaryota"/>
</dbReference>
<feature type="transmembrane region" description="Helical" evidence="9">
    <location>
        <begin position="221"/>
        <end position="242"/>
    </location>
</feature>
<evidence type="ECO:0000256" key="5">
    <source>
        <dbReference type="ARBA" id="ARBA00022692"/>
    </source>
</evidence>
<protein>
    <recommendedName>
        <fullName evidence="12">Sulfite efflux pump SSU1</fullName>
    </recommendedName>
</protein>
<feature type="transmembrane region" description="Helical" evidence="9">
    <location>
        <begin position="312"/>
        <end position="336"/>
    </location>
</feature>
<dbReference type="VEuPathDB" id="FungiDB:ATEG_07353"/>
<dbReference type="RefSeq" id="XP_001210039.1">
    <property type="nucleotide sequence ID" value="XM_001210039.1"/>
</dbReference>
<keyword evidence="6 9" id="KW-1133">Transmembrane helix</keyword>
<feature type="transmembrane region" description="Helical" evidence="9">
    <location>
        <begin position="188"/>
        <end position="209"/>
    </location>
</feature>
<feature type="compositionally biased region" description="Basic and acidic residues" evidence="8">
    <location>
        <begin position="22"/>
        <end position="35"/>
    </location>
</feature>
<feature type="transmembrane region" description="Helical" evidence="9">
    <location>
        <begin position="80"/>
        <end position="102"/>
    </location>
</feature>
<dbReference type="PANTHER" id="PTHR31686:SF3">
    <property type="entry name" value="ACID TRANSPORT PROTEIN, PUTATIVE (AFU_ORTHOLOGUE AFUA_4G09410)-RELATED"/>
    <property type="match status" value="1"/>
</dbReference>
<keyword evidence="4" id="KW-1003">Cell membrane</keyword>
<evidence type="ECO:0000256" key="1">
    <source>
        <dbReference type="ARBA" id="ARBA00004651"/>
    </source>
</evidence>
<comment type="similarity">
    <text evidence="2">Belongs to the tellurite-resistance/dicarboxylate transporter (TDT) family.</text>
</comment>
<dbReference type="Pfam" id="PF03595">
    <property type="entry name" value="SLAC1"/>
    <property type="match status" value="1"/>
</dbReference>